<keyword evidence="1" id="KW-0812">Transmembrane</keyword>
<evidence type="ECO:0000259" key="3">
    <source>
        <dbReference type="Pfam" id="PF16344"/>
    </source>
</evidence>
<dbReference type="PANTHER" id="PTHR30273:SF2">
    <property type="entry name" value="PROTEIN FECR"/>
    <property type="match status" value="1"/>
</dbReference>
<dbReference type="InterPro" id="IPR012373">
    <property type="entry name" value="Ferrdict_sens_TM"/>
</dbReference>
<dbReference type="InterPro" id="IPR006860">
    <property type="entry name" value="FecR"/>
</dbReference>
<keyword evidence="1" id="KW-0472">Membrane</keyword>
<proteinExistence type="predicted"/>
<dbReference type="RefSeq" id="WP_264280678.1">
    <property type="nucleotide sequence ID" value="NZ_CP107006.1"/>
</dbReference>
<gene>
    <name evidence="4" type="ORF">MKQ68_20205</name>
</gene>
<accession>A0ABY6IYQ2</accession>
<dbReference type="InterPro" id="IPR032508">
    <property type="entry name" value="FecR_C"/>
</dbReference>
<sequence length="293" mass="33227">MDERSVPGKDGSMPFRFRQRPVPGEMTRENWEQVEAGIANEMAAADRRRKLRRVAAVMSFLLVIGAGWYIGRQVYCARTNDITTAYGEIKRVVLPDSSIVFLNANSTLSVPAAWNSSEARSVWLKGEAYFEITKKPGSGNAKFIVHTDNINVEVLGTRFNVNILEQKTTVSLAEGKVQLTGKERPDAYVMSPGDEVQITQKKDFRRVFTNVEQIADWRNHRYHFDNTTLEDITTLIRTRFGYEVVIADESLRSRDISGDLSADDIDQFAKALSITMNINIEKKDKQLIFKPKN</sequence>
<keyword evidence="5" id="KW-1185">Reference proteome</keyword>
<feature type="domain" description="Protein FecR C-terminal" evidence="3">
    <location>
        <begin position="222"/>
        <end position="288"/>
    </location>
</feature>
<dbReference type="PANTHER" id="PTHR30273">
    <property type="entry name" value="PERIPLASMIC SIGNAL SENSOR AND SIGMA FACTOR ACTIVATOR FECR-RELATED"/>
    <property type="match status" value="1"/>
</dbReference>
<feature type="transmembrane region" description="Helical" evidence="1">
    <location>
        <begin position="54"/>
        <end position="71"/>
    </location>
</feature>
<dbReference type="Pfam" id="PF04773">
    <property type="entry name" value="FecR"/>
    <property type="match status" value="1"/>
</dbReference>
<dbReference type="Proteomes" id="UP001162741">
    <property type="component" value="Chromosome"/>
</dbReference>
<evidence type="ECO:0000313" key="4">
    <source>
        <dbReference type="EMBL" id="UYQ92410.1"/>
    </source>
</evidence>
<evidence type="ECO:0000256" key="1">
    <source>
        <dbReference type="SAM" id="Phobius"/>
    </source>
</evidence>
<evidence type="ECO:0000313" key="5">
    <source>
        <dbReference type="Proteomes" id="UP001162741"/>
    </source>
</evidence>
<dbReference type="EMBL" id="CP107006">
    <property type="protein sequence ID" value="UYQ92410.1"/>
    <property type="molecule type" value="Genomic_DNA"/>
</dbReference>
<dbReference type="Gene3D" id="3.55.50.30">
    <property type="match status" value="1"/>
</dbReference>
<feature type="domain" description="FecR protein" evidence="2">
    <location>
        <begin position="81"/>
        <end position="178"/>
    </location>
</feature>
<protein>
    <submittedName>
        <fullName evidence="4">FecR domain-containing protein</fullName>
    </submittedName>
</protein>
<organism evidence="4 5">
    <name type="scientific">Chitinophaga horti</name>
    <dbReference type="NCBI Taxonomy" id="2920382"/>
    <lineage>
        <taxon>Bacteria</taxon>
        <taxon>Pseudomonadati</taxon>
        <taxon>Bacteroidota</taxon>
        <taxon>Chitinophagia</taxon>
        <taxon>Chitinophagales</taxon>
        <taxon>Chitinophagaceae</taxon>
        <taxon>Chitinophaga</taxon>
    </lineage>
</organism>
<dbReference type="PIRSF" id="PIRSF018266">
    <property type="entry name" value="FecR"/>
    <property type="match status" value="1"/>
</dbReference>
<keyword evidence="1" id="KW-1133">Transmembrane helix</keyword>
<dbReference type="Pfam" id="PF16344">
    <property type="entry name" value="FecR_C"/>
    <property type="match status" value="1"/>
</dbReference>
<name>A0ABY6IYQ2_9BACT</name>
<evidence type="ECO:0000259" key="2">
    <source>
        <dbReference type="Pfam" id="PF04773"/>
    </source>
</evidence>
<reference evidence="4" key="1">
    <citation type="submission" date="2022-10" db="EMBL/GenBank/DDBJ databases">
        <title>Chitinophaga sp. nov., isolated from soil.</title>
        <authorList>
            <person name="Jeon C.O."/>
        </authorList>
    </citation>
    <scope>NUCLEOTIDE SEQUENCE</scope>
    <source>
        <strain evidence="4">R8</strain>
    </source>
</reference>
<dbReference type="Gene3D" id="2.60.120.1440">
    <property type="match status" value="1"/>
</dbReference>